<feature type="region of interest" description="Disordered" evidence="1">
    <location>
        <begin position="103"/>
        <end position="129"/>
    </location>
</feature>
<comment type="caution">
    <text evidence="2">The sequence shown here is derived from an EMBL/GenBank/DDBJ whole genome shotgun (WGS) entry which is preliminary data.</text>
</comment>
<dbReference type="Proteomes" id="UP001295423">
    <property type="component" value="Unassembled WGS sequence"/>
</dbReference>
<evidence type="ECO:0000256" key="1">
    <source>
        <dbReference type="SAM" id="MobiDB-lite"/>
    </source>
</evidence>
<organism evidence="2 3">
    <name type="scientific">Cylindrotheca closterium</name>
    <dbReference type="NCBI Taxonomy" id="2856"/>
    <lineage>
        <taxon>Eukaryota</taxon>
        <taxon>Sar</taxon>
        <taxon>Stramenopiles</taxon>
        <taxon>Ochrophyta</taxon>
        <taxon>Bacillariophyta</taxon>
        <taxon>Bacillariophyceae</taxon>
        <taxon>Bacillariophycidae</taxon>
        <taxon>Bacillariales</taxon>
        <taxon>Bacillariaceae</taxon>
        <taxon>Cylindrotheca</taxon>
    </lineage>
</organism>
<feature type="compositionally biased region" description="Polar residues" evidence="1">
    <location>
        <begin position="9"/>
        <end position="19"/>
    </location>
</feature>
<keyword evidence="3" id="KW-1185">Reference proteome</keyword>
<dbReference type="AlphaFoldDB" id="A0AAD2GCR6"/>
<protein>
    <submittedName>
        <fullName evidence="2">Uncharacterized protein</fullName>
    </submittedName>
</protein>
<gene>
    <name evidence="2" type="ORF">CYCCA115_LOCUS23917</name>
</gene>
<evidence type="ECO:0000313" key="3">
    <source>
        <dbReference type="Proteomes" id="UP001295423"/>
    </source>
</evidence>
<reference evidence="2" key="1">
    <citation type="submission" date="2023-08" db="EMBL/GenBank/DDBJ databases">
        <authorList>
            <person name="Audoor S."/>
            <person name="Bilcke G."/>
        </authorList>
    </citation>
    <scope>NUCLEOTIDE SEQUENCE</scope>
</reference>
<sequence>MWRKRGRNSRTNTTSNSPGMMSGQRMVGTQAKAAENMEKNREFFHYPQDFRFVTPIEHSLLYSMVDEGPALYPEKVVLSHINDEDYSVYLPMVVINGTSSSWRSSFHDSSDDDHHDCENDTPNDEAEQHDRVSYAQLSAILSLSAEKYPPNEKDEKYEKESISQTLCKRILGCVVKYAQEHDLDREAEISELLRPVEEHSMKRSAKAELRQAVPFYVGYAATLITANPIPMMIGWSVMASGNQKAEKEMKNLSSITKETNRRSDVEKTSLLDEPDF</sequence>
<evidence type="ECO:0000313" key="2">
    <source>
        <dbReference type="EMBL" id="CAJ1969854.1"/>
    </source>
</evidence>
<feature type="region of interest" description="Disordered" evidence="1">
    <location>
        <begin position="247"/>
        <end position="276"/>
    </location>
</feature>
<name>A0AAD2GCR6_9STRA</name>
<feature type="region of interest" description="Disordered" evidence="1">
    <location>
        <begin position="1"/>
        <end position="25"/>
    </location>
</feature>
<proteinExistence type="predicted"/>
<feature type="compositionally biased region" description="Basic and acidic residues" evidence="1">
    <location>
        <begin position="105"/>
        <end position="118"/>
    </location>
</feature>
<dbReference type="EMBL" id="CAKOGP040002433">
    <property type="protein sequence ID" value="CAJ1969854.1"/>
    <property type="molecule type" value="Genomic_DNA"/>
</dbReference>
<accession>A0AAD2GCR6</accession>
<feature type="compositionally biased region" description="Basic and acidic residues" evidence="1">
    <location>
        <begin position="258"/>
        <end position="270"/>
    </location>
</feature>